<evidence type="ECO:0000313" key="3">
    <source>
        <dbReference type="Proteomes" id="UP000298781"/>
    </source>
</evidence>
<gene>
    <name evidence="2" type="ORF">E8M01_12290</name>
</gene>
<dbReference type="GO" id="GO:0032259">
    <property type="term" value="P:methylation"/>
    <property type="evidence" value="ECO:0007669"/>
    <property type="project" value="UniProtKB-KW"/>
</dbReference>
<feature type="domain" description="Methyltransferase" evidence="1">
    <location>
        <begin position="63"/>
        <end position="160"/>
    </location>
</feature>
<dbReference type="RefSeq" id="WP_136960387.1">
    <property type="nucleotide sequence ID" value="NZ_CP039690.1"/>
</dbReference>
<dbReference type="Gene3D" id="3.40.50.150">
    <property type="entry name" value="Vaccinia Virus protein VP39"/>
    <property type="match status" value="1"/>
</dbReference>
<reference evidence="2 3" key="1">
    <citation type="submission" date="2019-04" db="EMBL/GenBank/DDBJ databases">
        <title>Phreatobacter aquaticus sp. nov.</title>
        <authorList>
            <person name="Choi A."/>
        </authorList>
    </citation>
    <scope>NUCLEOTIDE SEQUENCE [LARGE SCALE GENOMIC DNA]</scope>
    <source>
        <strain evidence="2 3">KCTC 52518</strain>
    </source>
</reference>
<keyword evidence="2" id="KW-0489">Methyltransferase</keyword>
<dbReference type="InterPro" id="IPR029063">
    <property type="entry name" value="SAM-dependent_MTases_sf"/>
</dbReference>
<dbReference type="Pfam" id="PF13649">
    <property type="entry name" value="Methyltransf_25"/>
    <property type="match status" value="1"/>
</dbReference>
<dbReference type="Proteomes" id="UP000298781">
    <property type="component" value="Chromosome"/>
</dbReference>
<keyword evidence="2" id="KW-0808">Transferase</keyword>
<dbReference type="KEGG" id="pstg:E8M01_12290"/>
<evidence type="ECO:0000313" key="2">
    <source>
        <dbReference type="EMBL" id="QCI64936.1"/>
    </source>
</evidence>
<name>A0A4D7B5F4_9HYPH</name>
<dbReference type="OrthoDB" id="9805585at2"/>
<dbReference type="CDD" id="cd02440">
    <property type="entry name" value="AdoMet_MTases"/>
    <property type="match status" value="1"/>
</dbReference>
<sequence length="205" mass="22352">MVDRTPTSRAIVRNRSDQRHDDEARFLRNWLKNPLRMGAVTPSGPVLARRMAGYVDPAGTGPVIELGPGTGPVTAALVERGVNPARLVLVEYSPEFCRLLRERFPQATVVHGDAYALGRTLAGKLSGPADAVVSGLPLVTRPEPVRLKLLHDAFGLMKPGAPFIQFTYAVVSPVPLKGADFAAEPSDRVWRNIPPARVWVYRRGS</sequence>
<dbReference type="AlphaFoldDB" id="A0A4D7B5F4"/>
<evidence type="ECO:0000259" key="1">
    <source>
        <dbReference type="Pfam" id="PF13649"/>
    </source>
</evidence>
<organism evidence="2 3">
    <name type="scientific">Phreatobacter stygius</name>
    <dbReference type="NCBI Taxonomy" id="1940610"/>
    <lineage>
        <taxon>Bacteria</taxon>
        <taxon>Pseudomonadati</taxon>
        <taxon>Pseudomonadota</taxon>
        <taxon>Alphaproteobacteria</taxon>
        <taxon>Hyphomicrobiales</taxon>
        <taxon>Phreatobacteraceae</taxon>
        <taxon>Phreatobacter</taxon>
    </lineage>
</organism>
<dbReference type="EMBL" id="CP039690">
    <property type="protein sequence ID" value="QCI64936.1"/>
    <property type="molecule type" value="Genomic_DNA"/>
</dbReference>
<accession>A0A4D7B5F4</accession>
<keyword evidence="3" id="KW-1185">Reference proteome</keyword>
<dbReference type="GO" id="GO:0008168">
    <property type="term" value="F:methyltransferase activity"/>
    <property type="evidence" value="ECO:0007669"/>
    <property type="project" value="UniProtKB-KW"/>
</dbReference>
<dbReference type="SUPFAM" id="SSF53335">
    <property type="entry name" value="S-adenosyl-L-methionine-dependent methyltransferases"/>
    <property type="match status" value="1"/>
</dbReference>
<protein>
    <submittedName>
        <fullName evidence="2">Methyltransferase domain-containing protein</fullName>
    </submittedName>
</protein>
<dbReference type="InterPro" id="IPR041698">
    <property type="entry name" value="Methyltransf_25"/>
</dbReference>
<proteinExistence type="predicted"/>